<gene>
    <name evidence="5" type="primary">rfbG</name>
    <name evidence="5" type="ORF">GCM10008024_17500</name>
    <name evidence="6" type="ORF">SAMN05444006_108201</name>
</gene>
<dbReference type="InterPro" id="IPR050834">
    <property type="entry name" value="Glycosyltransf_2"/>
</dbReference>
<feature type="domain" description="Glycosyltransferase 2-like" evidence="4">
    <location>
        <begin position="12"/>
        <end position="121"/>
    </location>
</feature>
<dbReference type="GO" id="GO:0016757">
    <property type="term" value="F:glycosyltransferase activity"/>
    <property type="evidence" value="ECO:0007669"/>
    <property type="project" value="UniProtKB-KW"/>
</dbReference>
<dbReference type="Proteomes" id="UP000634647">
    <property type="component" value="Unassembled WGS sequence"/>
</dbReference>
<dbReference type="InterPro" id="IPR029044">
    <property type="entry name" value="Nucleotide-diphossugar_trans"/>
</dbReference>
<reference evidence="5" key="1">
    <citation type="journal article" date="2014" name="Int. J. Syst. Evol. Microbiol.">
        <title>Complete genome sequence of Corynebacterium casei LMG S-19264T (=DSM 44701T), isolated from a smear-ripened cheese.</title>
        <authorList>
            <consortium name="US DOE Joint Genome Institute (JGI-PGF)"/>
            <person name="Walter F."/>
            <person name="Albersmeier A."/>
            <person name="Kalinowski J."/>
            <person name="Ruckert C."/>
        </authorList>
    </citation>
    <scope>NUCLEOTIDE SEQUENCE</scope>
    <source>
        <strain evidence="5">CGMCC 1.10859</strain>
    </source>
</reference>
<dbReference type="Pfam" id="PF00535">
    <property type="entry name" value="Glycos_transf_2"/>
    <property type="match status" value="1"/>
</dbReference>
<dbReference type="SUPFAM" id="SSF53448">
    <property type="entry name" value="Nucleotide-diphospho-sugar transferases"/>
    <property type="match status" value="1"/>
</dbReference>
<dbReference type="PANTHER" id="PTHR43685:SF5">
    <property type="entry name" value="GLYCOSYLTRANSFERASE EPSE-RELATED"/>
    <property type="match status" value="1"/>
</dbReference>
<protein>
    <submittedName>
        <fullName evidence="5">Glycosyl transferase</fullName>
    </submittedName>
    <submittedName>
        <fullName evidence="6">Glycosyltransferase involved in cell wall bisynthesis</fullName>
    </submittedName>
</protein>
<evidence type="ECO:0000313" key="5">
    <source>
        <dbReference type="EMBL" id="GHE01593.1"/>
    </source>
</evidence>
<name>A0AAN4UR35_9RHOB</name>
<keyword evidence="7" id="KW-1185">Reference proteome</keyword>
<evidence type="ECO:0000256" key="2">
    <source>
        <dbReference type="ARBA" id="ARBA00022676"/>
    </source>
</evidence>
<dbReference type="EMBL" id="FNOB01000008">
    <property type="protein sequence ID" value="SDW98334.1"/>
    <property type="molecule type" value="Genomic_DNA"/>
</dbReference>
<evidence type="ECO:0000313" key="6">
    <source>
        <dbReference type="EMBL" id="SDW98334.1"/>
    </source>
</evidence>
<proteinExistence type="inferred from homology"/>
<dbReference type="PANTHER" id="PTHR43685">
    <property type="entry name" value="GLYCOSYLTRANSFERASE"/>
    <property type="match status" value="1"/>
</dbReference>
<dbReference type="Gene3D" id="3.90.550.10">
    <property type="entry name" value="Spore Coat Polysaccharide Biosynthesis Protein SpsA, Chain A"/>
    <property type="match status" value="1"/>
</dbReference>
<reference evidence="5" key="3">
    <citation type="submission" date="2023-06" db="EMBL/GenBank/DDBJ databases">
        <authorList>
            <person name="Sun Q."/>
            <person name="Zhou Y."/>
        </authorList>
    </citation>
    <scope>NUCLEOTIDE SEQUENCE</scope>
    <source>
        <strain evidence="5">CGMCC 1.10859</strain>
    </source>
</reference>
<evidence type="ECO:0000313" key="8">
    <source>
        <dbReference type="Proteomes" id="UP000634647"/>
    </source>
</evidence>
<dbReference type="RefSeq" id="WP_035845090.1">
    <property type="nucleotide sequence ID" value="NZ_BNAB01000007.1"/>
</dbReference>
<comment type="similarity">
    <text evidence="1">Belongs to the glycosyltransferase 2 family.</text>
</comment>
<dbReference type="AlphaFoldDB" id="A0AAN4UR35"/>
<evidence type="ECO:0000259" key="4">
    <source>
        <dbReference type="Pfam" id="PF00535"/>
    </source>
</evidence>
<evidence type="ECO:0000256" key="1">
    <source>
        <dbReference type="ARBA" id="ARBA00006739"/>
    </source>
</evidence>
<dbReference type="InterPro" id="IPR001173">
    <property type="entry name" value="Glyco_trans_2-like"/>
</dbReference>
<comment type="caution">
    <text evidence="5">The sequence shown here is derived from an EMBL/GenBank/DDBJ whole genome shotgun (WGS) entry which is preliminary data.</text>
</comment>
<dbReference type="EMBL" id="BNAB01000007">
    <property type="protein sequence ID" value="GHE01593.1"/>
    <property type="molecule type" value="Genomic_DNA"/>
</dbReference>
<evidence type="ECO:0000313" key="7">
    <source>
        <dbReference type="Proteomes" id="UP000199541"/>
    </source>
</evidence>
<dbReference type="Proteomes" id="UP000199541">
    <property type="component" value="Unassembled WGS sequence"/>
</dbReference>
<keyword evidence="2" id="KW-0328">Glycosyltransferase</keyword>
<evidence type="ECO:0000256" key="3">
    <source>
        <dbReference type="ARBA" id="ARBA00022679"/>
    </source>
</evidence>
<accession>A0AAN4UR35</accession>
<keyword evidence="3 5" id="KW-0808">Transferase</keyword>
<organism evidence="5 8">
    <name type="scientific">Allgaiera indica</name>
    <dbReference type="NCBI Taxonomy" id="765699"/>
    <lineage>
        <taxon>Bacteria</taxon>
        <taxon>Pseudomonadati</taxon>
        <taxon>Pseudomonadota</taxon>
        <taxon>Alphaproteobacteria</taxon>
        <taxon>Rhodobacterales</taxon>
        <taxon>Paracoccaceae</taxon>
        <taxon>Allgaiera</taxon>
    </lineage>
</organism>
<reference evidence="6 7" key="2">
    <citation type="submission" date="2016-10" db="EMBL/GenBank/DDBJ databases">
        <authorList>
            <person name="Varghese N."/>
            <person name="Submissions S."/>
        </authorList>
    </citation>
    <scope>NUCLEOTIDE SEQUENCE [LARGE SCALE GENOMIC DNA]</scope>
    <source>
        <strain evidence="6 7">DSM 24802</strain>
    </source>
</reference>
<dbReference type="CDD" id="cd04196">
    <property type="entry name" value="GT_2_like_d"/>
    <property type="match status" value="1"/>
</dbReference>
<sequence>MPRPARSDEVTILLALYNGAHSLADQLQSYCDQTHSDWRLIASDDGSTDTGPQMVREFAASAGGRPVSLIDGPCRGFGQNFLHLIRAAGPDTPYAALSDQDDVWLPDKIARGLAHLARVPPEVPALYGSRTWVCDRDLRRLCLSPLSRRPPDFRNALMQCIAGGNTMMLNRAALDLAQSAADEARQIVSHDWWLYQIVSGVGGQVIYDAQPTVLYRQHGGNLVGANVDFRSRMRRLRMLLRGRLRDWNAINLRALDASAHRLTEENQHLLRGFARLRAAPAGARFAGMRRLGLYRQSRPSQAALLLAAPLGLI</sequence>